<name>A0A0E9UJP9_ANGAN</name>
<reference evidence="2" key="2">
    <citation type="journal article" date="2015" name="Fish Shellfish Immunol.">
        <title>Early steps in the European eel (Anguilla anguilla)-Vibrio vulnificus interaction in the gills: Role of the RtxA13 toxin.</title>
        <authorList>
            <person name="Callol A."/>
            <person name="Pajuelo D."/>
            <person name="Ebbesson L."/>
            <person name="Teles M."/>
            <person name="MacKenzie S."/>
            <person name="Amaro C."/>
        </authorList>
    </citation>
    <scope>NUCLEOTIDE SEQUENCE</scope>
</reference>
<reference evidence="2" key="1">
    <citation type="submission" date="2014-11" db="EMBL/GenBank/DDBJ databases">
        <authorList>
            <person name="Amaro Gonzalez C."/>
        </authorList>
    </citation>
    <scope>NUCLEOTIDE SEQUENCE</scope>
</reference>
<organism evidence="2">
    <name type="scientific">Anguilla anguilla</name>
    <name type="common">European freshwater eel</name>
    <name type="synonym">Muraena anguilla</name>
    <dbReference type="NCBI Taxonomy" id="7936"/>
    <lineage>
        <taxon>Eukaryota</taxon>
        <taxon>Metazoa</taxon>
        <taxon>Chordata</taxon>
        <taxon>Craniata</taxon>
        <taxon>Vertebrata</taxon>
        <taxon>Euteleostomi</taxon>
        <taxon>Actinopterygii</taxon>
        <taxon>Neopterygii</taxon>
        <taxon>Teleostei</taxon>
        <taxon>Anguilliformes</taxon>
        <taxon>Anguillidae</taxon>
        <taxon>Anguilla</taxon>
    </lineage>
</organism>
<proteinExistence type="predicted"/>
<sequence length="20" mass="2216">MSQPPVHAKTPPDGLLKSRR</sequence>
<accession>A0A0E9UJP9</accession>
<evidence type="ECO:0000256" key="1">
    <source>
        <dbReference type="SAM" id="MobiDB-lite"/>
    </source>
</evidence>
<dbReference type="AlphaFoldDB" id="A0A0E9UJP9"/>
<dbReference type="EMBL" id="GBXM01042493">
    <property type="protein sequence ID" value="JAH66084.1"/>
    <property type="molecule type" value="Transcribed_RNA"/>
</dbReference>
<protein>
    <submittedName>
        <fullName evidence="2">Uncharacterized protein</fullName>
    </submittedName>
</protein>
<feature type="region of interest" description="Disordered" evidence="1">
    <location>
        <begin position="1"/>
        <end position="20"/>
    </location>
</feature>
<evidence type="ECO:0000313" key="2">
    <source>
        <dbReference type="EMBL" id="JAH66084.1"/>
    </source>
</evidence>